<gene>
    <name evidence="2" type="ORF">COT98_01210</name>
</gene>
<comment type="caution">
    <text evidence="2">The sequence shown here is derived from an EMBL/GenBank/DDBJ whole genome shotgun (WGS) entry which is preliminary data.</text>
</comment>
<evidence type="ECO:0000313" key="3">
    <source>
        <dbReference type="Proteomes" id="UP000228900"/>
    </source>
</evidence>
<organism evidence="2 3">
    <name type="scientific">Candidatus Falkowbacteria bacterium CG10_big_fil_rev_8_21_14_0_10_39_9</name>
    <dbReference type="NCBI Taxonomy" id="1974566"/>
    <lineage>
        <taxon>Bacteria</taxon>
        <taxon>Candidatus Falkowiibacteriota</taxon>
    </lineage>
</organism>
<protein>
    <submittedName>
        <fullName evidence="2">Uncharacterized protein</fullName>
    </submittedName>
</protein>
<dbReference type="Proteomes" id="UP000228900">
    <property type="component" value="Unassembled WGS sequence"/>
</dbReference>
<evidence type="ECO:0000256" key="1">
    <source>
        <dbReference type="SAM" id="Coils"/>
    </source>
</evidence>
<accession>A0A2M6WQL5</accession>
<name>A0A2M6WQL5_9BACT</name>
<feature type="coiled-coil region" evidence="1">
    <location>
        <begin position="55"/>
        <end position="86"/>
    </location>
</feature>
<proteinExistence type="predicted"/>
<dbReference type="EMBL" id="PFAQ01000019">
    <property type="protein sequence ID" value="PIT95070.1"/>
    <property type="molecule type" value="Genomic_DNA"/>
</dbReference>
<reference evidence="3" key="1">
    <citation type="submission" date="2017-09" db="EMBL/GenBank/DDBJ databases">
        <title>Depth-based differentiation of microbial function through sediment-hosted aquifers and enrichment of novel symbionts in the deep terrestrial subsurface.</title>
        <authorList>
            <person name="Probst A.J."/>
            <person name="Ladd B."/>
            <person name="Jarett J.K."/>
            <person name="Geller-Mcgrath D.E."/>
            <person name="Sieber C.M.K."/>
            <person name="Emerson J.B."/>
            <person name="Anantharaman K."/>
            <person name="Thomas B.C."/>
            <person name="Malmstrom R."/>
            <person name="Stieglmeier M."/>
            <person name="Klingl A."/>
            <person name="Woyke T."/>
            <person name="Ryan C.M."/>
            <person name="Banfield J.F."/>
        </authorList>
    </citation>
    <scope>NUCLEOTIDE SEQUENCE [LARGE SCALE GENOMIC DNA]</scope>
</reference>
<evidence type="ECO:0000313" key="2">
    <source>
        <dbReference type="EMBL" id="PIT95070.1"/>
    </source>
</evidence>
<sequence>MIKSKFNKTIIGVIVSTTLIPVGGVFAQTNFSKIKSNNCTAVTILEARLLSQFANKQLEIRASRAVREAENAKNRAANDRKISEQRRAWDQNLIARINLIEVKISSSTLASRDSQLLALANFKTAINNSRNTKLTAVDSAMKNFRDGVDNIILLQKSQIDGSKLAYENAIKVAVLKSKEDCLAKVSPKTIKEHLDQRVLTARETFKNTVSDLNKSGGAIKALAEVKNGAIKSAQITYKVDYEKALAELKTSLSKN</sequence>
<keyword evidence="1" id="KW-0175">Coiled coil</keyword>
<dbReference type="AlphaFoldDB" id="A0A2M6WQL5"/>